<comment type="catalytic activity">
    <reaction evidence="2 8">
        <text>Release of an N-terminal amino acid, preferentially leucine, but not glutamic or aspartic acids.</text>
        <dbReference type="EC" id="3.4.11.10"/>
    </reaction>
</comment>
<accession>A0A2P1P7U5</accession>
<dbReference type="GO" id="GO:0070006">
    <property type="term" value="F:metalloaminopeptidase activity"/>
    <property type="evidence" value="ECO:0007669"/>
    <property type="project" value="InterPro"/>
</dbReference>
<evidence type="ECO:0000256" key="4">
    <source>
        <dbReference type="ARBA" id="ARBA00022438"/>
    </source>
</evidence>
<dbReference type="NCBIfam" id="NF002083">
    <property type="entry name" value="PRK00913.3-5"/>
    <property type="match status" value="1"/>
</dbReference>
<feature type="binding site" evidence="8">
    <location>
        <position position="259"/>
    </location>
    <ligand>
        <name>Mn(2+)</name>
        <dbReference type="ChEBI" id="CHEBI:29035"/>
        <label>1</label>
    </ligand>
</feature>
<dbReference type="AlphaFoldDB" id="A0A2P1P7U5"/>
<dbReference type="Gene3D" id="3.40.630.10">
    <property type="entry name" value="Zn peptidases"/>
    <property type="match status" value="1"/>
</dbReference>
<feature type="active site" evidence="8">
    <location>
        <position position="340"/>
    </location>
</feature>
<dbReference type="OrthoDB" id="9809354at2"/>
<dbReference type="PROSITE" id="PS00631">
    <property type="entry name" value="CYTOSOL_AP"/>
    <property type="match status" value="1"/>
</dbReference>
<dbReference type="SUPFAM" id="SSF52949">
    <property type="entry name" value="Macro domain-like"/>
    <property type="match status" value="1"/>
</dbReference>
<dbReference type="NCBIfam" id="NF002073">
    <property type="entry name" value="PRK00913.1-2"/>
    <property type="match status" value="1"/>
</dbReference>
<evidence type="ECO:0000313" key="11">
    <source>
        <dbReference type="Proteomes" id="UP000241762"/>
    </source>
</evidence>
<dbReference type="InterPro" id="IPR023042">
    <property type="entry name" value="Peptidase_M17_leu_NH2_pept"/>
</dbReference>
<name>A0A2P1P7U5_9RICK</name>
<dbReference type="CDD" id="cd00433">
    <property type="entry name" value="Peptidase_M17"/>
    <property type="match status" value="1"/>
</dbReference>
<comment type="function">
    <text evidence="8">Presumably involved in the processing and regular turnover of intracellular proteins. Catalyzes the removal of unsubstituted N-terminal amino acids from various peptides.</text>
</comment>
<dbReference type="SUPFAM" id="SSF53187">
    <property type="entry name" value="Zn-dependent exopeptidases"/>
    <property type="match status" value="1"/>
</dbReference>
<dbReference type="InterPro" id="IPR011356">
    <property type="entry name" value="Leucine_aapep/pepB"/>
</dbReference>
<dbReference type="Pfam" id="PF02789">
    <property type="entry name" value="Peptidase_M17_N"/>
    <property type="match status" value="1"/>
</dbReference>
<evidence type="ECO:0000256" key="5">
    <source>
        <dbReference type="ARBA" id="ARBA00022670"/>
    </source>
</evidence>
<dbReference type="EC" id="3.4.11.1" evidence="8"/>
<proteinExistence type="inferred from homology"/>
<feature type="binding site" evidence="8">
    <location>
        <position position="338"/>
    </location>
    <ligand>
        <name>Mn(2+)</name>
        <dbReference type="ChEBI" id="CHEBI:29035"/>
        <label>1</label>
    </ligand>
</feature>
<comment type="catalytic activity">
    <reaction evidence="1 8">
        <text>Release of an N-terminal amino acid, Xaa-|-Yaa-, in which Xaa is preferably Leu, but may be other amino acids including Pro although not Arg or Lys, and Yaa may be Pro. Amino acid amides and methyl esters are also readily hydrolyzed, but rates on arylamides are exceedingly low.</text>
        <dbReference type="EC" id="3.4.11.1"/>
    </reaction>
</comment>
<feature type="binding site" evidence="8">
    <location>
        <position position="277"/>
    </location>
    <ligand>
        <name>Mn(2+)</name>
        <dbReference type="ChEBI" id="CHEBI:29035"/>
        <label>2</label>
    </ligand>
</feature>
<keyword evidence="6 8" id="KW-0378">Hydrolase</keyword>
<evidence type="ECO:0000256" key="1">
    <source>
        <dbReference type="ARBA" id="ARBA00000135"/>
    </source>
</evidence>
<evidence type="ECO:0000256" key="2">
    <source>
        <dbReference type="ARBA" id="ARBA00000967"/>
    </source>
</evidence>
<keyword evidence="11" id="KW-1185">Reference proteome</keyword>
<feature type="domain" description="Cytosol aminopeptidase" evidence="9">
    <location>
        <begin position="334"/>
        <end position="341"/>
    </location>
</feature>
<dbReference type="KEGG" id="ptc:phytr_3910"/>
<dbReference type="NCBIfam" id="NF002075">
    <property type="entry name" value="PRK00913.2-2"/>
    <property type="match status" value="1"/>
</dbReference>
<dbReference type="NCBIfam" id="NF002074">
    <property type="entry name" value="PRK00913.1-4"/>
    <property type="match status" value="1"/>
</dbReference>
<comment type="subcellular location">
    <subcellularLocation>
        <location evidence="8">Cytoplasm</location>
    </subcellularLocation>
</comment>
<gene>
    <name evidence="8" type="primary">pepA</name>
    <name evidence="10" type="ORF">phytr_3910</name>
</gene>
<evidence type="ECO:0000313" key="10">
    <source>
        <dbReference type="EMBL" id="AVP87342.1"/>
    </source>
</evidence>
<dbReference type="GO" id="GO:0005737">
    <property type="term" value="C:cytoplasm"/>
    <property type="evidence" value="ECO:0007669"/>
    <property type="project" value="UniProtKB-SubCell"/>
</dbReference>
<dbReference type="NCBIfam" id="NF002077">
    <property type="entry name" value="PRK00913.2-4"/>
    <property type="match status" value="1"/>
</dbReference>
<feature type="active site" evidence="8">
    <location>
        <position position="266"/>
    </location>
</feature>
<feature type="binding site" evidence="8">
    <location>
        <position position="259"/>
    </location>
    <ligand>
        <name>Mn(2+)</name>
        <dbReference type="ChEBI" id="CHEBI:29035"/>
        <label>2</label>
    </ligand>
</feature>
<dbReference type="Pfam" id="PF00883">
    <property type="entry name" value="Peptidase_M17"/>
    <property type="match status" value="1"/>
</dbReference>
<dbReference type="InterPro" id="IPR043472">
    <property type="entry name" value="Macro_dom-like"/>
</dbReference>
<dbReference type="HAMAP" id="MF_00181">
    <property type="entry name" value="Cytosol_peptidase_M17"/>
    <property type="match status" value="1"/>
</dbReference>
<dbReference type="PRINTS" id="PR00481">
    <property type="entry name" value="LAMNOPPTDASE"/>
</dbReference>
<dbReference type="InterPro" id="IPR008283">
    <property type="entry name" value="Peptidase_M17_N"/>
</dbReference>
<dbReference type="InterPro" id="IPR000819">
    <property type="entry name" value="Peptidase_M17_C"/>
</dbReference>
<dbReference type="EMBL" id="CP027845">
    <property type="protein sequence ID" value="AVP87342.1"/>
    <property type="molecule type" value="Genomic_DNA"/>
</dbReference>
<dbReference type="EC" id="3.4.11.10" evidence="8"/>
<dbReference type="RefSeq" id="WP_106874208.1">
    <property type="nucleotide sequence ID" value="NZ_CP027845.1"/>
</dbReference>
<comment type="cofactor">
    <cofactor evidence="8">
        <name>Mn(2+)</name>
        <dbReference type="ChEBI" id="CHEBI:29035"/>
    </cofactor>
    <text evidence="8">Binds 2 manganese ions per subunit.</text>
</comment>
<dbReference type="PANTHER" id="PTHR11963:SF23">
    <property type="entry name" value="CYTOSOL AMINOPEPTIDASE"/>
    <property type="match status" value="1"/>
</dbReference>
<sequence length="489" mass="53850">MVKVNFTNSVGNLDHSAVFVDDKLNLPENFNILDSHIVDEVKKFLKTQKDFKAQFGEMKYLTVPTKTGYAGIKIISIGAAKEITTSKLEKLGGRICKLNQKFKEVNILPLKQEHATDLAFGFGLASYDFNKYKTVKKPEEKKMLQAAHFIIKDLKQIEKDFDSKRKLQDAIFWTRDLVNEVPNVLNPEEYAKRIVNQLKPLGVDIEVLEEDKMRKLGMNALLGVAQGSVNKPKLVVLKYNNAAKNSEPFALVGKGVTFDTGGISLKPAEKMHLMKYDMGGSAAVVGAVAALAKLKAKVNIVAAVALVENMPDGKAQRPGDVVTTMSGQTVEVLNTDAEGRLILADALWYIQDKFKPSHIVDLATLTGAIVVSLGCSFSGCFSNNDKLADKIIKTGKEVDELVWRMPLHEDFEKMIISEVADWANIGSVRGAAGSATAAHFLEKFVNKTPWAHLDIAGMAWEHMGKDICPKGATAYGVRLLTKLLQDHYA</sequence>
<keyword evidence="4 8" id="KW-0031">Aminopeptidase</keyword>
<organism evidence="10 11">
    <name type="scientific">Candidatus Phycorickettsia trachydisci</name>
    <dbReference type="NCBI Taxonomy" id="2115978"/>
    <lineage>
        <taxon>Bacteria</taxon>
        <taxon>Pseudomonadati</taxon>
        <taxon>Pseudomonadota</taxon>
        <taxon>Alphaproteobacteria</taxon>
        <taxon>Rickettsiales</taxon>
        <taxon>Rickettsiaceae</taxon>
        <taxon>Candidatus Phycorickettsia</taxon>
    </lineage>
</organism>
<evidence type="ECO:0000256" key="7">
    <source>
        <dbReference type="ARBA" id="ARBA00023211"/>
    </source>
</evidence>
<evidence type="ECO:0000259" key="9">
    <source>
        <dbReference type="PROSITE" id="PS00631"/>
    </source>
</evidence>
<dbReference type="PANTHER" id="PTHR11963">
    <property type="entry name" value="LEUCINE AMINOPEPTIDASE-RELATED"/>
    <property type="match status" value="1"/>
</dbReference>
<evidence type="ECO:0000256" key="6">
    <source>
        <dbReference type="ARBA" id="ARBA00022801"/>
    </source>
</evidence>
<protein>
    <recommendedName>
        <fullName evidence="8">Probable cytosol aminopeptidase</fullName>
        <ecNumber evidence="8">3.4.11.1</ecNumber>
    </recommendedName>
    <alternativeName>
        <fullName evidence="8">Leucine aminopeptidase</fullName>
        <shortName evidence="8">LAP</shortName>
        <ecNumber evidence="8">3.4.11.10</ecNumber>
    </alternativeName>
    <alternativeName>
        <fullName evidence="8">Leucyl aminopeptidase</fullName>
    </alternativeName>
</protein>
<evidence type="ECO:0000256" key="8">
    <source>
        <dbReference type="HAMAP-Rule" id="MF_00181"/>
    </source>
</evidence>
<dbReference type="Gene3D" id="3.40.220.10">
    <property type="entry name" value="Leucine Aminopeptidase, subunit E, domain 1"/>
    <property type="match status" value="1"/>
</dbReference>
<feature type="binding site" evidence="8">
    <location>
        <position position="336"/>
    </location>
    <ligand>
        <name>Mn(2+)</name>
        <dbReference type="ChEBI" id="CHEBI:29035"/>
        <label>1</label>
    </ligand>
</feature>
<feature type="binding site" evidence="8">
    <location>
        <position position="254"/>
    </location>
    <ligand>
        <name>Mn(2+)</name>
        <dbReference type="ChEBI" id="CHEBI:29035"/>
        <label>2</label>
    </ligand>
</feature>
<keyword evidence="8" id="KW-0479">Metal-binding</keyword>
<keyword evidence="8" id="KW-0963">Cytoplasm</keyword>
<keyword evidence="7 8" id="KW-0464">Manganese</keyword>
<keyword evidence="5 8" id="KW-0645">Protease</keyword>
<reference evidence="10 11" key="1">
    <citation type="submission" date="2018-03" db="EMBL/GenBank/DDBJ databases">
        <title>A gene transfer event suggests a long-term partnership between eustigmatophyte algae and a novel lineage of endosymbiotic bacteria.</title>
        <authorList>
            <person name="Yurchenko T."/>
            <person name="Sevcikova T."/>
            <person name="Pribyl P."/>
            <person name="El Karkouri K."/>
            <person name="Klimes V."/>
            <person name="Amaral R."/>
            <person name="Zbrankova V."/>
            <person name="Kim E."/>
            <person name="Raoult D."/>
            <person name="Santos L.M.A."/>
            <person name="Elias M."/>
        </authorList>
    </citation>
    <scope>NUCLEOTIDE SEQUENCE [LARGE SCALE GENOMIC DNA]</scope>
    <source>
        <strain evidence="10">CCALA 838</strain>
    </source>
</reference>
<evidence type="ECO:0000256" key="3">
    <source>
        <dbReference type="ARBA" id="ARBA00009528"/>
    </source>
</evidence>
<dbReference type="Proteomes" id="UP000241762">
    <property type="component" value="Chromosome"/>
</dbReference>
<dbReference type="GO" id="GO:0006508">
    <property type="term" value="P:proteolysis"/>
    <property type="evidence" value="ECO:0007669"/>
    <property type="project" value="UniProtKB-KW"/>
</dbReference>
<comment type="similarity">
    <text evidence="3 8">Belongs to the peptidase M17 family.</text>
</comment>
<dbReference type="GO" id="GO:0030145">
    <property type="term" value="F:manganese ion binding"/>
    <property type="evidence" value="ECO:0007669"/>
    <property type="project" value="UniProtKB-UniRule"/>
</dbReference>
<feature type="binding site" evidence="8">
    <location>
        <position position="338"/>
    </location>
    <ligand>
        <name>Mn(2+)</name>
        <dbReference type="ChEBI" id="CHEBI:29035"/>
        <label>2</label>
    </ligand>
</feature>